<dbReference type="InterPro" id="IPR005538">
    <property type="entry name" value="LrgA/CidA"/>
</dbReference>
<gene>
    <name evidence="7" type="ORF">B1199_10035</name>
</gene>
<name>A0A244CSR0_PSEDV</name>
<evidence type="ECO:0000256" key="4">
    <source>
        <dbReference type="ARBA" id="ARBA00022989"/>
    </source>
</evidence>
<proteinExistence type="predicted"/>
<dbReference type="EMBL" id="MWPV01000002">
    <property type="protein sequence ID" value="OUL58645.1"/>
    <property type="molecule type" value="Genomic_DNA"/>
</dbReference>
<comment type="caution">
    <text evidence="7">The sequence shown here is derived from an EMBL/GenBank/DDBJ whole genome shotgun (WGS) entry which is preliminary data.</text>
</comment>
<keyword evidence="8" id="KW-1185">Reference proteome</keyword>
<keyword evidence="4 6" id="KW-1133">Transmembrane helix</keyword>
<evidence type="ECO:0000313" key="8">
    <source>
        <dbReference type="Proteomes" id="UP000194841"/>
    </source>
</evidence>
<protein>
    <recommendedName>
        <fullName evidence="9">CidA/LrgA family protein</fullName>
    </recommendedName>
</protein>
<evidence type="ECO:0000256" key="6">
    <source>
        <dbReference type="SAM" id="Phobius"/>
    </source>
</evidence>
<organism evidence="7 8">
    <name type="scientific">Pseudoalteromonas ulvae</name>
    <dbReference type="NCBI Taxonomy" id="107327"/>
    <lineage>
        <taxon>Bacteria</taxon>
        <taxon>Pseudomonadati</taxon>
        <taxon>Pseudomonadota</taxon>
        <taxon>Gammaproteobacteria</taxon>
        <taxon>Alteromonadales</taxon>
        <taxon>Pseudoalteromonadaceae</taxon>
        <taxon>Pseudoalteromonas</taxon>
    </lineage>
</organism>
<reference evidence="7 8" key="1">
    <citation type="submission" date="2017-02" db="EMBL/GenBank/DDBJ databases">
        <title>Pseudoalteromonas ulvae TC14 Genome.</title>
        <authorList>
            <person name="Molmeret M."/>
        </authorList>
    </citation>
    <scope>NUCLEOTIDE SEQUENCE [LARGE SCALE GENOMIC DNA]</scope>
    <source>
        <strain evidence="7">TC14</strain>
    </source>
</reference>
<dbReference type="Proteomes" id="UP000194841">
    <property type="component" value="Unassembled WGS sequence"/>
</dbReference>
<dbReference type="PANTHER" id="PTHR33931:SF5">
    <property type="entry name" value="UPF0299 MEMBRANE PROTEIN YOHJ"/>
    <property type="match status" value="1"/>
</dbReference>
<evidence type="ECO:0000256" key="1">
    <source>
        <dbReference type="ARBA" id="ARBA00004651"/>
    </source>
</evidence>
<comment type="subcellular location">
    <subcellularLocation>
        <location evidence="1">Cell membrane</location>
        <topology evidence="1">Multi-pass membrane protein</topology>
    </subcellularLocation>
</comment>
<evidence type="ECO:0000256" key="2">
    <source>
        <dbReference type="ARBA" id="ARBA00022475"/>
    </source>
</evidence>
<keyword evidence="3 6" id="KW-0812">Transmembrane</keyword>
<dbReference type="PANTHER" id="PTHR33931">
    <property type="entry name" value="HOLIN-LIKE PROTEIN CIDA-RELATED"/>
    <property type="match status" value="1"/>
</dbReference>
<evidence type="ECO:0000256" key="5">
    <source>
        <dbReference type="ARBA" id="ARBA00023136"/>
    </source>
</evidence>
<evidence type="ECO:0000256" key="3">
    <source>
        <dbReference type="ARBA" id="ARBA00022692"/>
    </source>
</evidence>
<keyword evidence="2" id="KW-1003">Cell membrane</keyword>
<feature type="transmembrane region" description="Helical" evidence="6">
    <location>
        <begin position="61"/>
        <end position="82"/>
    </location>
</feature>
<dbReference type="PROSITE" id="PS51257">
    <property type="entry name" value="PROKAR_LIPOPROTEIN"/>
    <property type="match status" value="1"/>
</dbReference>
<dbReference type="OrthoDB" id="385012at2"/>
<evidence type="ECO:0000313" key="7">
    <source>
        <dbReference type="EMBL" id="OUL58645.1"/>
    </source>
</evidence>
<sequence length="115" mass="13032">MLKKYLMSSIIILGCLMLGKGFAWLVNDHFPAAIFGMLVLLSLLLSGKVHYEHVFPTAHFILKYMPLLFIPSGVALIEHLKLLEDNYWQIPLVALLSTLFTLALVGYLMQRNLKS</sequence>
<keyword evidence="5 6" id="KW-0472">Membrane</keyword>
<dbReference type="AlphaFoldDB" id="A0A244CSR0"/>
<evidence type="ECO:0008006" key="9">
    <source>
        <dbReference type="Google" id="ProtNLM"/>
    </source>
</evidence>
<feature type="transmembrane region" description="Helical" evidence="6">
    <location>
        <begin position="32"/>
        <end position="49"/>
    </location>
</feature>
<dbReference type="GO" id="GO:0005886">
    <property type="term" value="C:plasma membrane"/>
    <property type="evidence" value="ECO:0007669"/>
    <property type="project" value="UniProtKB-SubCell"/>
</dbReference>
<accession>A0A244CSR0</accession>
<dbReference type="Pfam" id="PF03788">
    <property type="entry name" value="LrgA"/>
    <property type="match status" value="1"/>
</dbReference>
<feature type="transmembrane region" description="Helical" evidence="6">
    <location>
        <begin position="88"/>
        <end position="109"/>
    </location>
</feature>
<feature type="transmembrane region" description="Helical" evidence="6">
    <location>
        <begin position="5"/>
        <end position="26"/>
    </location>
</feature>